<feature type="transmembrane region" description="Helical" evidence="6">
    <location>
        <begin position="407"/>
        <end position="432"/>
    </location>
</feature>
<evidence type="ECO:0000256" key="6">
    <source>
        <dbReference type="SAM" id="Phobius"/>
    </source>
</evidence>
<evidence type="ECO:0000256" key="3">
    <source>
        <dbReference type="ARBA" id="ARBA00022833"/>
    </source>
</evidence>
<evidence type="ECO:0000256" key="4">
    <source>
        <dbReference type="PROSITE-ProRule" id="PRU01343"/>
    </source>
</evidence>
<organism evidence="8 9">
    <name type="scientific">Brassica oleracea var. oleracea</name>
    <dbReference type="NCBI Taxonomy" id="109376"/>
    <lineage>
        <taxon>Eukaryota</taxon>
        <taxon>Viridiplantae</taxon>
        <taxon>Streptophyta</taxon>
        <taxon>Embryophyta</taxon>
        <taxon>Tracheophyta</taxon>
        <taxon>Spermatophyta</taxon>
        <taxon>Magnoliopsida</taxon>
        <taxon>eudicotyledons</taxon>
        <taxon>Gunneridae</taxon>
        <taxon>Pentapetalae</taxon>
        <taxon>rosids</taxon>
        <taxon>malvids</taxon>
        <taxon>Brassicales</taxon>
        <taxon>Brassicaceae</taxon>
        <taxon>Brassiceae</taxon>
        <taxon>Brassica</taxon>
    </lineage>
</organism>
<feature type="compositionally biased region" description="Polar residues" evidence="5">
    <location>
        <begin position="175"/>
        <end position="184"/>
    </location>
</feature>
<keyword evidence="3" id="KW-0862">Zinc</keyword>
<feature type="region of interest" description="Disordered" evidence="5">
    <location>
        <begin position="162"/>
        <end position="207"/>
    </location>
</feature>
<keyword evidence="2 4" id="KW-0863">Zinc-finger</keyword>
<dbReference type="InterPro" id="IPR006912">
    <property type="entry name" value="Harbinger_derived_prot"/>
</dbReference>
<dbReference type="PANTHER" id="PTHR47150:SF5">
    <property type="entry name" value="OS07G0546750 PROTEIN"/>
    <property type="match status" value="1"/>
</dbReference>
<dbReference type="PANTHER" id="PTHR47150">
    <property type="entry name" value="OS12G0169200 PROTEIN"/>
    <property type="match status" value="1"/>
</dbReference>
<accession>A0A0D3EFN2</accession>
<dbReference type="GO" id="GO:0008270">
    <property type="term" value="F:zinc ion binding"/>
    <property type="evidence" value="ECO:0007669"/>
    <property type="project" value="UniProtKB-KW"/>
</dbReference>
<protein>
    <recommendedName>
        <fullName evidence="7">GRF-type domain-containing protein</fullName>
    </recommendedName>
</protein>
<dbReference type="AlphaFoldDB" id="A0A0D3EFN2"/>
<keyword evidence="6" id="KW-0472">Membrane</keyword>
<dbReference type="Gramene" id="Bo9g166310.1">
    <property type="protein sequence ID" value="Bo9g166310.1"/>
    <property type="gene ID" value="Bo9g166310"/>
</dbReference>
<reference evidence="8 9" key="1">
    <citation type="journal article" date="2014" name="Genome Biol.">
        <title>Transcriptome and methylome profiling reveals relics of genome dominance in the mesopolyploid Brassica oleracea.</title>
        <authorList>
            <person name="Parkin I.A."/>
            <person name="Koh C."/>
            <person name="Tang H."/>
            <person name="Robinson S.J."/>
            <person name="Kagale S."/>
            <person name="Clarke W.E."/>
            <person name="Town C.D."/>
            <person name="Nixon J."/>
            <person name="Krishnakumar V."/>
            <person name="Bidwell S.L."/>
            <person name="Denoeud F."/>
            <person name="Belcram H."/>
            <person name="Links M.G."/>
            <person name="Just J."/>
            <person name="Clarke C."/>
            <person name="Bender T."/>
            <person name="Huebert T."/>
            <person name="Mason A.S."/>
            <person name="Pires J.C."/>
            <person name="Barker G."/>
            <person name="Moore J."/>
            <person name="Walley P.G."/>
            <person name="Manoli S."/>
            <person name="Batley J."/>
            <person name="Edwards D."/>
            <person name="Nelson M.N."/>
            <person name="Wang X."/>
            <person name="Paterson A.H."/>
            <person name="King G."/>
            <person name="Bancroft I."/>
            <person name="Chalhoub B."/>
            <person name="Sharpe A.G."/>
        </authorList>
    </citation>
    <scope>NUCLEOTIDE SEQUENCE</scope>
    <source>
        <strain evidence="8 9">cv. TO1000</strain>
    </source>
</reference>
<keyword evidence="6" id="KW-0812">Transmembrane</keyword>
<feature type="domain" description="GRF-type" evidence="7">
    <location>
        <begin position="297"/>
        <end position="338"/>
    </location>
</feature>
<dbReference type="EnsemblPlants" id="Bo9g166310.1">
    <property type="protein sequence ID" value="Bo9g166310.1"/>
    <property type="gene ID" value="Bo9g166310"/>
</dbReference>
<dbReference type="Pfam" id="PF04827">
    <property type="entry name" value="Plant_tran"/>
    <property type="match status" value="1"/>
</dbReference>
<dbReference type="PROSITE" id="PS51999">
    <property type="entry name" value="ZF_GRF"/>
    <property type="match status" value="1"/>
</dbReference>
<dbReference type="Proteomes" id="UP000032141">
    <property type="component" value="Chromosome C9"/>
</dbReference>
<name>A0A0D3EFN2_BRAOL</name>
<evidence type="ECO:0000256" key="1">
    <source>
        <dbReference type="ARBA" id="ARBA00022723"/>
    </source>
</evidence>
<keyword evidence="1" id="KW-0479">Metal-binding</keyword>
<evidence type="ECO:0000256" key="2">
    <source>
        <dbReference type="ARBA" id="ARBA00022771"/>
    </source>
</evidence>
<dbReference type="InterPro" id="IPR010666">
    <property type="entry name" value="Znf_GRF"/>
</dbReference>
<sequence>MGVLSGTCRGEKGPRRLGQNTTFFNTPELFLSRSSLDDDLFGDRVRRTSLSNHGDFSRNLSIYLPNLSPISVQLRYHRILPAHHEKRDGEHCKQRWPKINGDTNKYCAAYAAAERLQSSGQNDNDLVKKAHEIYFADHGSKFTLDHAWCLLRYKQKWLSLNTPKSGGEKRKTGEVGSQASSSNVGEEEPRPEGIKATKARRNSRKGMAVEDFKSVHELKMEDLAKKERLSKLAILDTLLAKKEPTEREENAMGLDYSYTQPSESEDYGLGAGPSSDQAARHQYPPQPEVEFGFPKECYCGGEPLVATSYTRTDPRRMFYTCKNKQDGDCHVYKWWDVAATEEIKAIGAQVTLLTDKVDSLSFVDYEETELWELKEVQFDMEQKLVRLESIVCDLGRKKSRFGNGFELVLGVLVVVLVIIAIGVAARMIMYLLSHLQNDDDEIDLDTPYEEFYNNCPLVQEPEDRQRRNVHERHREEGHTLLWNDYFADNPTYSPALFRRRFRMNKSLFLRIVNRFSTEIPYFRLSEDCTGRTSLTPLQKCTAAIRQLAYGAAADSVDEYIRLGESTARKCLHKFTAGIITLFGEEYLRRPTQEDLQRLLHIGEQRGFPGMLGSIDCTMNDLNILDRSPVFDDIINGIAPQVNFYVNDNQYHFGYYLTDGIYPKWAAFIQFIRLPQNQKHSLFAQTQESVRKDVERAFGVLQARFAVVKNPSKLWDKEKIENVMRACIILHNMIVEDERTSFTQYKKFEFQPREVPDTFTVNMPSNISENVGTTMDRRTRLRNRQIHENLKDDLIENIWAKFGHLPNNM</sequence>
<evidence type="ECO:0000313" key="8">
    <source>
        <dbReference type="EnsemblPlants" id="Bo9g166310.1"/>
    </source>
</evidence>
<proteinExistence type="predicted"/>
<evidence type="ECO:0000259" key="7">
    <source>
        <dbReference type="PROSITE" id="PS51999"/>
    </source>
</evidence>
<keyword evidence="6" id="KW-1133">Transmembrane helix</keyword>
<evidence type="ECO:0000313" key="9">
    <source>
        <dbReference type="Proteomes" id="UP000032141"/>
    </source>
</evidence>
<reference evidence="8" key="2">
    <citation type="submission" date="2015-03" db="UniProtKB">
        <authorList>
            <consortium name="EnsemblPlants"/>
        </authorList>
    </citation>
    <scope>IDENTIFICATION</scope>
</reference>
<keyword evidence="9" id="KW-1185">Reference proteome</keyword>
<evidence type="ECO:0000256" key="5">
    <source>
        <dbReference type="SAM" id="MobiDB-lite"/>
    </source>
</evidence>
<dbReference type="HOGENOM" id="CLU_012390_5_0_1"/>
<feature type="region of interest" description="Disordered" evidence="5">
    <location>
        <begin position="258"/>
        <end position="286"/>
    </location>
</feature>
<feature type="region of interest" description="Disordered" evidence="5">
    <location>
        <begin position="1"/>
        <end position="20"/>
    </location>
</feature>